<feature type="region of interest" description="Disordered" evidence="2">
    <location>
        <begin position="184"/>
        <end position="204"/>
    </location>
</feature>
<evidence type="ECO:0000256" key="2">
    <source>
        <dbReference type="SAM" id="MobiDB-lite"/>
    </source>
</evidence>
<proteinExistence type="predicted"/>
<comment type="subcellular location">
    <subcellularLocation>
        <location evidence="1">Cell envelope</location>
    </subcellularLocation>
</comment>
<gene>
    <name evidence="3" type="ORF">IAC73_02950</name>
</gene>
<reference evidence="3" key="2">
    <citation type="journal article" date="2021" name="PeerJ">
        <title>Extensive microbial diversity within the chicken gut microbiome revealed by metagenomics and culture.</title>
        <authorList>
            <person name="Gilroy R."/>
            <person name="Ravi A."/>
            <person name="Getino M."/>
            <person name="Pursley I."/>
            <person name="Horton D.L."/>
            <person name="Alikhan N.F."/>
            <person name="Baker D."/>
            <person name="Gharbi K."/>
            <person name="Hall N."/>
            <person name="Watson M."/>
            <person name="Adriaenssens E.M."/>
            <person name="Foster-Nyarko E."/>
            <person name="Jarju S."/>
            <person name="Secka A."/>
            <person name="Antonio M."/>
            <person name="Oren A."/>
            <person name="Chaudhuri R.R."/>
            <person name="La Ragione R."/>
            <person name="Hildebrand F."/>
            <person name="Pallen M.J."/>
        </authorList>
    </citation>
    <scope>NUCLEOTIDE SEQUENCE</scope>
    <source>
        <strain evidence="3">10406</strain>
    </source>
</reference>
<evidence type="ECO:0000256" key="1">
    <source>
        <dbReference type="ARBA" id="ARBA00004196"/>
    </source>
</evidence>
<name>A0A9D1N9A1_9FIRM</name>
<dbReference type="Pfam" id="PF09479">
    <property type="entry name" value="Flg_new"/>
    <property type="match status" value="1"/>
</dbReference>
<dbReference type="InterPro" id="IPR042229">
    <property type="entry name" value="Listeria/Bacterioides_rpt_sf"/>
</dbReference>
<feature type="compositionally biased region" description="Acidic residues" evidence="2">
    <location>
        <begin position="259"/>
        <end position="272"/>
    </location>
</feature>
<dbReference type="Gene3D" id="2.60.40.4270">
    <property type="entry name" value="Listeria-Bacteroides repeat domain"/>
    <property type="match status" value="1"/>
</dbReference>
<dbReference type="NCBIfam" id="TIGR02543">
    <property type="entry name" value="List_Bact_rpt"/>
    <property type="match status" value="1"/>
</dbReference>
<dbReference type="GO" id="GO:0030313">
    <property type="term" value="C:cell envelope"/>
    <property type="evidence" value="ECO:0007669"/>
    <property type="project" value="UniProtKB-SubCell"/>
</dbReference>
<comment type="caution">
    <text evidence="3">The sequence shown here is derived from an EMBL/GenBank/DDBJ whole genome shotgun (WGS) entry which is preliminary data.</text>
</comment>
<accession>A0A9D1N9A1</accession>
<protein>
    <submittedName>
        <fullName evidence="3">InlB B-repeat-containing protein</fullName>
    </submittedName>
</protein>
<dbReference type="InterPro" id="IPR013378">
    <property type="entry name" value="InlB-like_B-rpt"/>
</dbReference>
<dbReference type="Proteomes" id="UP000886857">
    <property type="component" value="Unassembled WGS sequence"/>
</dbReference>
<dbReference type="PROSITE" id="PS51257">
    <property type="entry name" value="PROKAR_LIPOPROTEIN"/>
    <property type="match status" value="1"/>
</dbReference>
<dbReference type="AlphaFoldDB" id="A0A9D1N9A1"/>
<evidence type="ECO:0000313" key="4">
    <source>
        <dbReference type="Proteomes" id="UP000886857"/>
    </source>
</evidence>
<evidence type="ECO:0000313" key="3">
    <source>
        <dbReference type="EMBL" id="HIU98784.1"/>
    </source>
</evidence>
<organism evidence="3 4">
    <name type="scientific">Candidatus Limadaptatus stercoripullorum</name>
    <dbReference type="NCBI Taxonomy" id="2840846"/>
    <lineage>
        <taxon>Bacteria</taxon>
        <taxon>Bacillati</taxon>
        <taxon>Bacillota</taxon>
        <taxon>Clostridia</taxon>
        <taxon>Eubacteriales</taxon>
        <taxon>Candidatus Limadaptatus</taxon>
    </lineage>
</organism>
<feature type="compositionally biased region" description="Polar residues" evidence="2">
    <location>
        <begin position="184"/>
        <end position="197"/>
    </location>
</feature>
<feature type="region of interest" description="Disordered" evidence="2">
    <location>
        <begin position="252"/>
        <end position="272"/>
    </location>
</feature>
<sequence length="787" mass="86323">MKRKIAILLALVMIVSLAVGVLAGCDRIFVKSEARDAAQVVATVTYNGQTATVSKAELTVSFNNYAYLYTAYYGMTYQEAADTVLRSLAQRELLVLFAKDEIAKALGETRHPSAIPVEELLSTSEIDRAIKNVNDDILSALSSALEESIAEKDYNEGTDGDESPTYEEYTGDDAVRVYFESNGGSDVSRQSIKSGTTAFEPDAPTRDGYTFMGWFTAKNGGEEWDFATPVDSEVTGGGKALTLYAHWEKYTAPRTERPDAEEDEDADYDPDSDLPEGTALAVRAFNADGSFNDAYKALVYDRTFEPEALADMTDDEYKAALDEHLAGAVADIADNMSESTLDYNYYLTAEYKSLLITRLERMIGDGRIGDGCSVSDAEVQARFDSLVEQNKETFTDGESYQSAIESTLDTVYYHKSGYGFVLNILLKLPDEQVEELTALIADGTVNDDYVTARRDAMLNALEVYVSNPDYDSTYECDRHTCESGSACDPMTCPDHPCKDEEITVREGSSGLDQIVEFVKDDETGEWSVVTNVSVCPEMAYLPEKVAAFGEHGIVRQIYDSLAQVRTAVESGELTHVQGLYWIREVATTWLYLVGDDTGSVSSDSNNGGLGYVVTPEGEESGYIDSFTEQARALIKNGGGSFERTEGEGATEEGNFYVFGDNFIGAESTVDASSAYAGVFILVASAVPYDTTGWGSYTVVYDEETDSYSEEKLDFGGLEEGVLPMDYVLTHAADLEDVVTVRGSIEEALLSGKRTAIYEKKVNTFGTEYYGTIVYNEKAYKSLWKDLD</sequence>
<reference evidence="3" key="1">
    <citation type="submission" date="2020-10" db="EMBL/GenBank/DDBJ databases">
        <authorList>
            <person name="Gilroy R."/>
        </authorList>
    </citation>
    <scope>NUCLEOTIDE SEQUENCE</scope>
    <source>
        <strain evidence="3">10406</strain>
    </source>
</reference>
<dbReference type="EMBL" id="DVOE01000044">
    <property type="protein sequence ID" value="HIU98784.1"/>
    <property type="molecule type" value="Genomic_DNA"/>
</dbReference>